<dbReference type="EMBL" id="JAEMNX010000002">
    <property type="protein sequence ID" value="MBJ7536902.1"/>
    <property type="molecule type" value="Genomic_DNA"/>
</dbReference>
<reference evidence="1" key="1">
    <citation type="submission" date="2020-12" db="EMBL/GenBank/DDBJ databases">
        <title>Marinomonas arctica sp. nov., a psychrotolerant bacterium isolated from the Arctic.</title>
        <authorList>
            <person name="Zhang Y."/>
        </authorList>
    </citation>
    <scope>NUCLEOTIDE SEQUENCE</scope>
    <source>
        <strain evidence="1">C1424</strain>
    </source>
</reference>
<proteinExistence type="predicted"/>
<dbReference type="AlphaFoldDB" id="A0A934N0N7"/>
<accession>A0A934N0N7</accession>
<dbReference type="RefSeq" id="WP_199467061.1">
    <property type="nucleotide sequence ID" value="NZ_JAEMNX010000002.1"/>
</dbReference>
<protein>
    <submittedName>
        <fullName evidence="1">Uncharacterized protein</fullName>
    </submittedName>
</protein>
<gene>
    <name evidence="1" type="ORF">I8J31_04325</name>
</gene>
<sequence length="122" mass="13974">MENKTLFKHFTETMNVFFVGLNHFLSNRSSAHLLHVSPAQNLACYQVDDTGRCMHLRLVFIPQSKGMMLGRLSWLDKRGQDHVCCYVDERLNCLERQADGHWGGNNKQAYQACLNCLESLVA</sequence>
<evidence type="ECO:0000313" key="1">
    <source>
        <dbReference type="EMBL" id="MBJ7536902.1"/>
    </source>
</evidence>
<name>A0A934N0N7_9GAMM</name>
<evidence type="ECO:0000313" key="2">
    <source>
        <dbReference type="Proteomes" id="UP000628710"/>
    </source>
</evidence>
<keyword evidence="2" id="KW-1185">Reference proteome</keyword>
<comment type="caution">
    <text evidence="1">The sequence shown here is derived from an EMBL/GenBank/DDBJ whole genome shotgun (WGS) entry which is preliminary data.</text>
</comment>
<organism evidence="1 2">
    <name type="scientific">Marinomonas transparens</name>
    <dbReference type="NCBI Taxonomy" id="2795388"/>
    <lineage>
        <taxon>Bacteria</taxon>
        <taxon>Pseudomonadati</taxon>
        <taxon>Pseudomonadota</taxon>
        <taxon>Gammaproteobacteria</taxon>
        <taxon>Oceanospirillales</taxon>
        <taxon>Oceanospirillaceae</taxon>
        <taxon>Marinomonas</taxon>
    </lineage>
</organism>
<dbReference type="Proteomes" id="UP000628710">
    <property type="component" value="Unassembled WGS sequence"/>
</dbReference>